<name>A0ABS5R903_9HYPH</name>
<dbReference type="InterPro" id="IPR003805">
    <property type="entry name" value="CobS"/>
</dbReference>
<keyword evidence="11 19" id="KW-0460">Magnesium</keyword>
<keyword evidence="13 19" id="KW-0472">Membrane</keyword>
<comment type="caution">
    <text evidence="20">The sequence shown here is derived from an EMBL/GenBank/DDBJ whole genome shotgun (WGS) entry which is preliminary data.</text>
</comment>
<feature type="transmembrane region" description="Helical" evidence="19">
    <location>
        <begin position="241"/>
        <end position="261"/>
    </location>
</feature>
<evidence type="ECO:0000256" key="19">
    <source>
        <dbReference type="HAMAP-Rule" id="MF_00719"/>
    </source>
</evidence>
<evidence type="ECO:0000256" key="11">
    <source>
        <dbReference type="ARBA" id="ARBA00022842"/>
    </source>
</evidence>
<accession>A0ABS5R903</accession>
<dbReference type="EMBL" id="JAHCQH010000017">
    <property type="protein sequence ID" value="MBS9478151.1"/>
    <property type="molecule type" value="Genomic_DNA"/>
</dbReference>
<evidence type="ECO:0000256" key="1">
    <source>
        <dbReference type="ARBA" id="ARBA00001946"/>
    </source>
</evidence>
<dbReference type="Proteomes" id="UP001166585">
    <property type="component" value="Unassembled WGS sequence"/>
</dbReference>
<keyword evidence="10 19" id="KW-0812">Transmembrane</keyword>
<evidence type="ECO:0000256" key="8">
    <source>
        <dbReference type="ARBA" id="ARBA00022573"/>
    </source>
</evidence>
<keyword evidence="21" id="KW-1185">Reference proteome</keyword>
<evidence type="ECO:0000313" key="20">
    <source>
        <dbReference type="EMBL" id="MBS9478151.1"/>
    </source>
</evidence>
<comment type="catalytic activity">
    <reaction evidence="17 19">
        <text>alpha-ribazole + adenosylcob(III)inamide-GDP = adenosylcob(III)alamin + GMP + H(+)</text>
        <dbReference type="Rhea" id="RHEA:16049"/>
        <dbReference type="ChEBI" id="CHEBI:10329"/>
        <dbReference type="ChEBI" id="CHEBI:15378"/>
        <dbReference type="ChEBI" id="CHEBI:18408"/>
        <dbReference type="ChEBI" id="CHEBI:58115"/>
        <dbReference type="ChEBI" id="CHEBI:60487"/>
        <dbReference type="EC" id="2.7.8.26"/>
    </reaction>
</comment>
<dbReference type="EC" id="2.7.8.26" evidence="5 19"/>
<feature type="transmembrane region" description="Helical" evidence="19">
    <location>
        <begin position="140"/>
        <end position="165"/>
    </location>
</feature>
<keyword evidence="7 19" id="KW-1003">Cell membrane</keyword>
<comment type="similarity">
    <text evidence="4 19">Belongs to the CobS family.</text>
</comment>
<keyword evidence="12 19" id="KW-1133">Transmembrane helix</keyword>
<evidence type="ECO:0000256" key="12">
    <source>
        <dbReference type="ARBA" id="ARBA00022989"/>
    </source>
</evidence>
<gene>
    <name evidence="19 20" type="primary">cobS</name>
    <name evidence="20" type="ORF">KIP89_13635</name>
</gene>
<reference evidence="20" key="1">
    <citation type="submission" date="2021-05" db="EMBL/GenBank/DDBJ databases">
        <authorList>
            <person name="Sun Q."/>
            <person name="Inoue M."/>
        </authorList>
    </citation>
    <scope>NUCLEOTIDE SEQUENCE</scope>
    <source>
        <strain evidence="20">VKM B-3255</strain>
    </source>
</reference>
<feature type="transmembrane region" description="Helical" evidence="19">
    <location>
        <begin position="210"/>
        <end position="229"/>
    </location>
</feature>
<comment type="pathway">
    <text evidence="3 19">Cofactor biosynthesis; adenosylcobalamin biosynthesis; adenosylcobalamin from cob(II)yrinate a,c-diamide: step 7/7.</text>
</comment>
<evidence type="ECO:0000256" key="6">
    <source>
        <dbReference type="ARBA" id="ARBA00015850"/>
    </source>
</evidence>
<evidence type="ECO:0000256" key="9">
    <source>
        <dbReference type="ARBA" id="ARBA00022679"/>
    </source>
</evidence>
<evidence type="ECO:0000256" key="14">
    <source>
        <dbReference type="ARBA" id="ARBA00025228"/>
    </source>
</evidence>
<evidence type="ECO:0000256" key="17">
    <source>
        <dbReference type="ARBA" id="ARBA00048623"/>
    </source>
</evidence>
<feature type="transmembrane region" description="Helical" evidence="19">
    <location>
        <begin position="44"/>
        <end position="64"/>
    </location>
</feature>
<protein>
    <recommendedName>
        <fullName evidence="6 19">Adenosylcobinamide-GDP ribazoletransferase</fullName>
        <ecNumber evidence="5 19">2.7.8.26</ecNumber>
    </recommendedName>
    <alternativeName>
        <fullName evidence="16 19">Cobalamin synthase</fullName>
    </alternativeName>
    <alternativeName>
        <fullName evidence="15 19">Cobalamin-5'-phosphate synthase</fullName>
    </alternativeName>
</protein>
<comment type="cofactor">
    <cofactor evidence="1 19">
        <name>Mg(2+)</name>
        <dbReference type="ChEBI" id="CHEBI:18420"/>
    </cofactor>
</comment>
<proteinExistence type="inferred from homology"/>
<feature type="transmembrane region" description="Helical" evidence="19">
    <location>
        <begin position="186"/>
        <end position="204"/>
    </location>
</feature>
<keyword evidence="9 19" id="KW-0808">Transferase</keyword>
<evidence type="ECO:0000256" key="10">
    <source>
        <dbReference type="ARBA" id="ARBA00022692"/>
    </source>
</evidence>
<evidence type="ECO:0000256" key="15">
    <source>
        <dbReference type="ARBA" id="ARBA00032605"/>
    </source>
</evidence>
<dbReference type="HAMAP" id="MF_00719">
    <property type="entry name" value="CobS"/>
    <property type="match status" value="1"/>
</dbReference>
<evidence type="ECO:0000256" key="2">
    <source>
        <dbReference type="ARBA" id="ARBA00004651"/>
    </source>
</evidence>
<comment type="catalytic activity">
    <reaction evidence="18 19">
        <text>alpha-ribazole 5'-phosphate + adenosylcob(III)inamide-GDP = adenosylcob(III)alamin 5'-phosphate + GMP + H(+)</text>
        <dbReference type="Rhea" id="RHEA:23560"/>
        <dbReference type="ChEBI" id="CHEBI:15378"/>
        <dbReference type="ChEBI" id="CHEBI:57918"/>
        <dbReference type="ChEBI" id="CHEBI:58115"/>
        <dbReference type="ChEBI" id="CHEBI:60487"/>
        <dbReference type="ChEBI" id="CHEBI:60493"/>
        <dbReference type="EC" id="2.7.8.26"/>
    </reaction>
</comment>
<dbReference type="GO" id="GO:0051073">
    <property type="term" value="F:adenosylcobinamide-GDP ribazoletransferase activity"/>
    <property type="evidence" value="ECO:0007669"/>
    <property type="project" value="UniProtKB-EC"/>
</dbReference>
<evidence type="ECO:0000256" key="16">
    <source>
        <dbReference type="ARBA" id="ARBA00032853"/>
    </source>
</evidence>
<evidence type="ECO:0000313" key="21">
    <source>
        <dbReference type="Proteomes" id="UP001166585"/>
    </source>
</evidence>
<keyword evidence="8 19" id="KW-0169">Cobalamin biosynthesis</keyword>
<evidence type="ECO:0000256" key="5">
    <source>
        <dbReference type="ARBA" id="ARBA00013200"/>
    </source>
</evidence>
<sequence length="264" mass="26546">MALRRALTGTPGALRFLSRLPVPQTPFEPPLDAPPEIERIGPGFPLAALLIGLTGALTALTAHAIGLSPWLSSTLAVAVLMGVTGALHEDGLADMADGLGGMNIARRLEIMKDSRIGTFGVLALILGFALRVGALQELMAIDVCASVAALVAAGTLARAAALGVLGVLPPARPGGLAHGIGRPSPATLATAAGLALVIAALLVIPGFGTLAYIGGLIVGILAFFALTRLARAQFGGQTGDVAGAAALMVEIAFLLGLLIFARHP</sequence>
<evidence type="ECO:0000256" key="13">
    <source>
        <dbReference type="ARBA" id="ARBA00023136"/>
    </source>
</evidence>
<dbReference type="NCBIfam" id="TIGR00317">
    <property type="entry name" value="cobS"/>
    <property type="match status" value="1"/>
</dbReference>
<organism evidence="20 21">
    <name type="scientific">Ancylobacter radicis</name>
    <dbReference type="NCBI Taxonomy" id="2836179"/>
    <lineage>
        <taxon>Bacteria</taxon>
        <taxon>Pseudomonadati</taxon>
        <taxon>Pseudomonadota</taxon>
        <taxon>Alphaproteobacteria</taxon>
        <taxon>Hyphomicrobiales</taxon>
        <taxon>Xanthobacteraceae</taxon>
        <taxon>Ancylobacter</taxon>
    </lineage>
</organism>
<comment type="function">
    <text evidence="14 19">Joins adenosylcobinamide-GDP and alpha-ribazole to generate adenosylcobalamin (Ado-cobalamin). Also synthesizes adenosylcobalamin 5'-phosphate from adenosylcobinamide-GDP and alpha-ribazole 5'-phosphate.</text>
</comment>
<dbReference type="Pfam" id="PF02654">
    <property type="entry name" value="CobS"/>
    <property type="match status" value="1"/>
</dbReference>
<evidence type="ECO:0000256" key="4">
    <source>
        <dbReference type="ARBA" id="ARBA00010561"/>
    </source>
</evidence>
<evidence type="ECO:0000256" key="18">
    <source>
        <dbReference type="ARBA" id="ARBA00049504"/>
    </source>
</evidence>
<dbReference type="PANTHER" id="PTHR34148:SF1">
    <property type="entry name" value="ADENOSYLCOBINAMIDE-GDP RIBAZOLETRANSFERASE"/>
    <property type="match status" value="1"/>
</dbReference>
<dbReference type="PANTHER" id="PTHR34148">
    <property type="entry name" value="ADENOSYLCOBINAMIDE-GDP RIBAZOLETRANSFERASE"/>
    <property type="match status" value="1"/>
</dbReference>
<evidence type="ECO:0000256" key="3">
    <source>
        <dbReference type="ARBA" id="ARBA00004663"/>
    </source>
</evidence>
<evidence type="ECO:0000256" key="7">
    <source>
        <dbReference type="ARBA" id="ARBA00022475"/>
    </source>
</evidence>
<comment type="subcellular location">
    <subcellularLocation>
        <location evidence="2 19">Cell membrane</location>
        <topology evidence="2 19">Multi-pass membrane protein</topology>
    </subcellularLocation>
</comment>
<feature type="transmembrane region" description="Helical" evidence="19">
    <location>
        <begin position="116"/>
        <end position="134"/>
    </location>
</feature>